<dbReference type="eggNOG" id="COG3152">
    <property type="taxonomic scope" value="Bacteria"/>
</dbReference>
<dbReference type="Proteomes" id="UP000004200">
    <property type="component" value="Unassembled WGS sequence"/>
</dbReference>
<name>G2E5U3_9GAMM</name>
<comment type="caution">
    <text evidence="2">The sequence shown here is derived from an EMBL/GenBank/DDBJ whole genome shotgun (WGS) entry which is preliminary data.</text>
</comment>
<sequence length="168" mass="18376">MAEQRFDIAFDGRMIPGADPVLARKRLQSLFKLDEAGIDRLFSGKPVFIKRDVDAPTANQFEKVFNQLGAILRLIPIEADDEESQDPAPSSSAETDSQLSLAPQDGFLEEPPTVKMPDLDLSHLSLVQGSDWSLEDCEAPPSAVQTPDTSHLSLTEIEPEPDTKDSGD</sequence>
<proteinExistence type="predicted"/>
<evidence type="ECO:0000313" key="2">
    <source>
        <dbReference type="EMBL" id="EGV28588.1"/>
    </source>
</evidence>
<feature type="compositionally biased region" description="Polar residues" evidence="1">
    <location>
        <begin position="143"/>
        <end position="153"/>
    </location>
</feature>
<evidence type="ECO:0000313" key="3">
    <source>
        <dbReference type="Proteomes" id="UP000004200"/>
    </source>
</evidence>
<dbReference type="STRING" id="765913.ThidrDRAFT_3656"/>
<keyword evidence="3" id="KW-1185">Reference proteome</keyword>
<accession>G2E5U3</accession>
<gene>
    <name evidence="2" type="ORF">ThidrDRAFT_3656</name>
</gene>
<feature type="compositionally biased region" description="Polar residues" evidence="1">
    <location>
        <begin position="87"/>
        <end position="101"/>
    </location>
</feature>
<organism evidence="2 3">
    <name type="scientific">Thiorhodococcus drewsii AZ1</name>
    <dbReference type="NCBI Taxonomy" id="765913"/>
    <lineage>
        <taxon>Bacteria</taxon>
        <taxon>Pseudomonadati</taxon>
        <taxon>Pseudomonadota</taxon>
        <taxon>Gammaproteobacteria</taxon>
        <taxon>Chromatiales</taxon>
        <taxon>Chromatiaceae</taxon>
        <taxon>Thiorhodococcus</taxon>
    </lineage>
</organism>
<dbReference type="AlphaFoldDB" id="G2E5U3"/>
<dbReference type="RefSeq" id="WP_007042369.1">
    <property type="nucleotide sequence ID" value="NZ_AFWT01000034.1"/>
</dbReference>
<evidence type="ECO:0000256" key="1">
    <source>
        <dbReference type="SAM" id="MobiDB-lite"/>
    </source>
</evidence>
<feature type="region of interest" description="Disordered" evidence="1">
    <location>
        <begin position="77"/>
        <end position="168"/>
    </location>
</feature>
<dbReference type="EMBL" id="AFWT01000034">
    <property type="protein sequence ID" value="EGV28588.1"/>
    <property type="molecule type" value="Genomic_DNA"/>
</dbReference>
<dbReference type="OrthoDB" id="6402943at2"/>
<protein>
    <submittedName>
        <fullName evidence="2">Uncharacterized protein</fullName>
    </submittedName>
</protein>
<reference evidence="2 3" key="1">
    <citation type="submission" date="2011-06" db="EMBL/GenBank/DDBJ databases">
        <title>The draft genome of Thiorhodococcus drewsii AZ1.</title>
        <authorList>
            <consortium name="US DOE Joint Genome Institute (JGI-PGF)"/>
            <person name="Lucas S."/>
            <person name="Han J."/>
            <person name="Lapidus A."/>
            <person name="Cheng J.-F."/>
            <person name="Goodwin L."/>
            <person name="Pitluck S."/>
            <person name="Peters L."/>
            <person name="Land M.L."/>
            <person name="Hauser L."/>
            <person name="Vogl K."/>
            <person name="Liu Z."/>
            <person name="Imhoff J."/>
            <person name="Thiel V."/>
            <person name="Frigaard N.-U."/>
            <person name="Bryant D.A."/>
            <person name="Woyke T.J."/>
        </authorList>
    </citation>
    <scope>NUCLEOTIDE SEQUENCE [LARGE SCALE GENOMIC DNA]</scope>
    <source>
        <strain evidence="2 3">AZ1</strain>
    </source>
</reference>